<name>A0A0M3I5P4_ASCLU</name>
<feature type="compositionally biased region" description="Basic and acidic residues" evidence="1">
    <location>
        <begin position="21"/>
        <end position="32"/>
    </location>
</feature>
<reference evidence="3" key="1">
    <citation type="submission" date="2017-02" db="UniProtKB">
        <authorList>
            <consortium name="WormBaseParasite"/>
        </authorList>
    </citation>
    <scope>IDENTIFICATION</scope>
</reference>
<sequence>MDDERDTSNGIARYAAVSVGEAERGEVDDGGKHLGGGLGNSEGDRDVCFCDTCSADLPSTEAVCKLKRVSFRLGGSSSLSLSSA</sequence>
<evidence type="ECO:0000256" key="1">
    <source>
        <dbReference type="SAM" id="MobiDB-lite"/>
    </source>
</evidence>
<accession>A0A0M3I5P4</accession>
<organism evidence="2 3">
    <name type="scientific">Ascaris lumbricoides</name>
    <name type="common">Giant roundworm</name>
    <dbReference type="NCBI Taxonomy" id="6252"/>
    <lineage>
        <taxon>Eukaryota</taxon>
        <taxon>Metazoa</taxon>
        <taxon>Ecdysozoa</taxon>
        <taxon>Nematoda</taxon>
        <taxon>Chromadorea</taxon>
        <taxon>Rhabditida</taxon>
        <taxon>Spirurina</taxon>
        <taxon>Ascaridomorpha</taxon>
        <taxon>Ascaridoidea</taxon>
        <taxon>Ascarididae</taxon>
        <taxon>Ascaris</taxon>
    </lineage>
</organism>
<dbReference type="Proteomes" id="UP000036681">
    <property type="component" value="Unplaced"/>
</dbReference>
<proteinExistence type="predicted"/>
<dbReference type="AlphaFoldDB" id="A0A0M3I5P4"/>
<evidence type="ECO:0000313" key="2">
    <source>
        <dbReference type="Proteomes" id="UP000036681"/>
    </source>
</evidence>
<feature type="region of interest" description="Disordered" evidence="1">
    <location>
        <begin position="21"/>
        <end position="41"/>
    </location>
</feature>
<dbReference type="WBParaSite" id="ALUE_0001228701-mRNA-1">
    <property type="protein sequence ID" value="ALUE_0001228701-mRNA-1"/>
    <property type="gene ID" value="ALUE_0001228701"/>
</dbReference>
<keyword evidence="2" id="KW-1185">Reference proteome</keyword>
<evidence type="ECO:0000313" key="3">
    <source>
        <dbReference type="WBParaSite" id="ALUE_0001228701-mRNA-1"/>
    </source>
</evidence>
<protein>
    <submittedName>
        <fullName evidence="3">Uncharacterized protein</fullName>
    </submittedName>
</protein>